<dbReference type="InterPro" id="IPR007138">
    <property type="entry name" value="ABM_dom"/>
</dbReference>
<accession>A0A934KIC3</accession>
<evidence type="ECO:0000259" key="1">
    <source>
        <dbReference type="Pfam" id="PF03992"/>
    </source>
</evidence>
<feature type="domain" description="ABM" evidence="1">
    <location>
        <begin position="1"/>
        <end position="63"/>
    </location>
</feature>
<protein>
    <recommendedName>
        <fullName evidence="1">ABM domain-containing protein</fullName>
    </recommendedName>
</protein>
<dbReference type="EMBL" id="JAEKNQ010000021">
    <property type="protein sequence ID" value="MBJ7602625.1"/>
    <property type="molecule type" value="Genomic_DNA"/>
</dbReference>
<gene>
    <name evidence="2" type="ORF">JF888_05460</name>
</gene>
<dbReference type="Pfam" id="PF03992">
    <property type="entry name" value="ABM"/>
    <property type="match status" value="1"/>
</dbReference>
<dbReference type="Proteomes" id="UP000620075">
    <property type="component" value="Unassembled WGS sequence"/>
</dbReference>
<reference evidence="2 3" key="1">
    <citation type="submission" date="2020-10" db="EMBL/GenBank/DDBJ databases">
        <title>Ca. Dormibacterota MAGs.</title>
        <authorList>
            <person name="Montgomery K."/>
        </authorList>
    </citation>
    <scope>NUCLEOTIDE SEQUENCE [LARGE SCALE GENOMIC DNA]</scope>
    <source>
        <strain evidence="2">SC8811_S16_3</strain>
    </source>
</reference>
<dbReference type="AlphaFoldDB" id="A0A934KIC3"/>
<name>A0A934KIC3_9BACT</name>
<comment type="caution">
    <text evidence="2">The sequence shown here is derived from an EMBL/GenBank/DDBJ whole genome shotgun (WGS) entry which is preliminary data.</text>
</comment>
<evidence type="ECO:0000313" key="3">
    <source>
        <dbReference type="Proteomes" id="UP000620075"/>
    </source>
</evidence>
<organism evidence="2 3">
    <name type="scientific">Candidatus Dormiibacter inghamiae</name>
    <dbReference type="NCBI Taxonomy" id="3127013"/>
    <lineage>
        <taxon>Bacteria</taxon>
        <taxon>Bacillati</taxon>
        <taxon>Candidatus Dormiibacterota</taxon>
        <taxon>Candidatus Dormibacteria</taxon>
        <taxon>Candidatus Dormibacterales</taxon>
        <taxon>Candidatus Dormibacteraceae</taxon>
        <taxon>Candidatus Dormiibacter</taxon>
    </lineage>
</organism>
<dbReference type="InterPro" id="IPR011008">
    <property type="entry name" value="Dimeric_a/b-barrel"/>
</dbReference>
<proteinExistence type="predicted"/>
<evidence type="ECO:0000313" key="2">
    <source>
        <dbReference type="EMBL" id="MBJ7602625.1"/>
    </source>
</evidence>
<sequence length="98" mass="10864">MIVRVARFDPMPPEVEAAMLDNIRVRFRAALQAQDGLEGVYWARGEDGIWLSISFWESLEASDQAGREANAVPLLPHQQSELIPSPASVETCDVVERG</sequence>
<dbReference type="RefSeq" id="WP_338177295.1">
    <property type="nucleotide sequence ID" value="NZ_JAEKNQ010000021.1"/>
</dbReference>
<dbReference type="SUPFAM" id="SSF54909">
    <property type="entry name" value="Dimeric alpha+beta barrel"/>
    <property type="match status" value="1"/>
</dbReference>